<dbReference type="AlphaFoldDB" id="A0A9Y2L2K3"/>
<keyword evidence="3" id="KW-1185">Reference proteome</keyword>
<name>A0A9Y2L2K3_9RHOB</name>
<proteinExistence type="predicted"/>
<accession>A0A9Y2L2K3</accession>
<dbReference type="Proteomes" id="UP001238334">
    <property type="component" value="Chromosome"/>
</dbReference>
<evidence type="ECO:0000313" key="2">
    <source>
        <dbReference type="EMBL" id="WIY26212.1"/>
    </source>
</evidence>
<evidence type="ECO:0000256" key="1">
    <source>
        <dbReference type="SAM" id="MobiDB-lite"/>
    </source>
</evidence>
<dbReference type="KEGG" id="ppso:QPJ95_04615"/>
<evidence type="ECO:0000313" key="3">
    <source>
        <dbReference type="Proteomes" id="UP001238334"/>
    </source>
</evidence>
<reference evidence="2 3" key="1">
    <citation type="submission" date="2023-06" db="EMBL/GenBank/DDBJ databases">
        <title>Parasedimentitalea psychrophila sp. nov., a psychrophilic bacterium isolated from deep-sea sediment.</title>
        <authorList>
            <person name="Li A."/>
        </authorList>
    </citation>
    <scope>NUCLEOTIDE SEQUENCE [LARGE SCALE GENOMIC DNA]</scope>
    <source>
        <strain evidence="2 3">QS115</strain>
    </source>
</reference>
<feature type="compositionally biased region" description="Polar residues" evidence="1">
    <location>
        <begin position="53"/>
        <end position="72"/>
    </location>
</feature>
<protein>
    <submittedName>
        <fullName evidence="2">Uncharacterized protein</fullName>
    </submittedName>
</protein>
<feature type="region of interest" description="Disordered" evidence="1">
    <location>
        <begin position="41"/>
        <end position="72"/>
    </location>
</feature>
<sequence>MIQSHWMLDVLVDLRSYAAANDMRTLADHLSETLEVARSEMASIDEKAGAQKNGEQNQLGQDPENTGGHQYS</sequence>
<gene>
    <name evidence="2" type="ORF">QPJ95_04615</name>
</gene>
<dbReference type="RefSeq" id="WP_270918474.1">
    <property type="nucleotide sequence ID" value="NZ_CP127247.1"/>
</dbReference>
<dbReference type="EMBL" id="CP127247">
    <property type="protein sequence ID" value="WIY26212.1"/>
    <property type="molecule type" value="Genomic_DNA"/>
</dbReference>
<organism evidence="2 3">
    <name type="scientific">Parasedimentitalea psychrophila</name>
    <dbReference type="NCBI Taxonomy" id="2997337"/>
    <lineage>
        <taxon>Bacteria</taxon>
        <taxon>Pseudomonadati</taxon>
        <taxon>Pseudomonadota</taxon>
        <taxon>Alphaproteobacteria</taxon>
        <taxon>Rhodobacterales</taxon>
        <taxon>Paracoccaceae</taxon>
        <taxon>Parasedimentitalea</taxon>
    </lineage>
</organism>